<sequence>SDSSQKCRVVSIKIFFTTFILLGTFQISYPFEKVFRDSRIQELNVKCDIYGVLRESRVENVRDFIGSYL</sequence>
<feature type="non-terminal residue" evidence="2">
    <location>
        <position position="69"/>
    </location>
</feature>
<dbReference type="Gramene" id="rna-AYBTSS11_LOCUS12994">
    <property type="protein sequence ID" value="CAJ1948076.1"/>
    <property type="gene ID" value="gene-AYBTSS11_LOCUS12994"/>
</dbReference>
<evidence type="ECO:0000256" key="1">
    <source>
        <dbReference type="SAM" id="Phobius"/>
    </source>
</evidence>
<dbReference type="AlphaFoldDB" id="A0AA86VY47"/>
<dbReference type="EMBL" id="OY731401">
    <property type="protein sequence ID" value="CAJ1948076.1"/>
    <property type="molecule type" value="Genomic_DNA"/>
</dbReference>
<gene>
    <name evidence="2" type="ORF">AYBTSS11_LOCUS12994</name>
</gene>
<evidence type="ECO:0000313" key="3">
    <source>
        <dbReference type="Proteomes" id="UP001189624"/>
    </source>
</evidence>
<proteinExistence type="predicted"/>
<keyword evidence="1" id="KW-1133">Transmembrane helix</keyword>
<dbReference type="Proteomes" id="UP001189624">
    <property type="component" value="Chromosome 4"/>
</dbReference>
<feature type="non-terminal residue" evidence="2">
    <location>
        <position position="1"/>
    </location>
</feature>
<protein>
    <submittedName>
        <fullName evidence="2">Uncharacterized protein</fullName>
    </submittedName>
</protein>
<name>A0AA86VY47_9FABA</name>
<feature type="transmembrane region" description="Helical" evidence="1">
    <location>
        <begin position="12"/>
        <end position="31"/>
    </location>
</feature>
<evidence type="ECO:0000313" key="2">
    <source>
        <dbReference type="EMBL" id="CAJ1948076.1"/>
    </source>
</evidence>
<keyword evidence="1" id="KW-0812">Transmembrane</keyword>
<organism evidence="2 3">
    <name type="scientific">Sphenostylis stenocarpa</name>
    <dbReference type="NCBI Taxonomy" id="92480"/>
    <lineage>
        <taxon>Eukaryota</taxon>
        <taxon>Viridiplantae</taxon>
        <taxon>Streptophyta</taxon>
        <taxon>Embryophyta</taxon>
        <taxon>Tracheophyta</taxon>
        <taxon>Spermatophyta</taxon>
        <taxon>Magnoliopsida</taxon>
        <taxon>eudicotyledons</taxon>
        <taxon>Gunneridae</taxon>
        <taxon>Pentapetalae</taxon>
        <taxon>rosids</taxon>
        <taxon>fabids</taxon>
        <taxon>Fabales</taxon>
        <taxon>Fabaceae</taxon>
        <taxon>Papilionoideae</taxon>
        <taxon>50 kb inversion clade</taxon>
        <taxon>NPAAA clade</taxon>
        <taxon>indigoferoid/millettioid clade</taxon>
        <taxon>Phaseoleae</taxon>
        <taxon>Sphenostylis</taxon>
    </lineage>
</organism>
<reference evidence="2" key="1">
    <citation type="submission" date="2023-10" db="EMBL/GenBank/DDBJ databases">
        <authorList>
            <person name="Domelevo Entfellner J.-B."/>
        </authorList>
    </citation>
    <scope>NUCLEOTIDE SEQUENCE</scope>
</reference>
<keyword evidence="1" id="KW-0472">Membrane</keyword>
<keyword evidence="3" id="KW-1185">Reference proteome</keyword>
<accession>A0AA86VY47</accession>